<dbReference type="AlphaFoldDB" id="A0A0R1RQM7"/>
<dbReference type="PROSITE" id="PS50893">
    <property type="entry name" value="ABC_TRANSPORTER_2"/>
    <property type="match status" value="1"/>
</dbReference>
<sequence length="252" mass="27478">MITHLRLINEVKLMENAIKLSHLVKKFGNQIVLQDVEFDVKVGQIVGLIGPSGSGKSTVIKIALGMEVGDGGEATVLDKKMPNRELLGQIGYMAQADALYDSLSAYENLKFFADMKGIKANQVTDEINHVAQVVDLTNDLNKRVSGFSGGMQRRLSLAIALLGQPQLLVLDEPTVGIDPALRRKVWTELRAIRAQGRSILITTHVMSEAEQVDEVALLLGGKVIAFDTPTQLKAQYQVASIEDVFLKAEGDL</sequence>
<dbReference type="SUPFAM" id="SSF52540">
    <property type="entry name" value="P-loop containing nucleoside triphosphate hydrolases"/>
    <property type="match status" value="1"/>
</dbReference>
<evidence type="ECO:0000313" key="5">
    <source>
        <dbReference type="Proteomes" id="UP000051697"/>
    </source>
</evidence>
<organism evidence="4 5">
    <name type="scientific">Paucilactobacillus oligofermentans DSM 15707 = LMG 22743</name>
    <dbReference type="NCBI Taxonomy" id="1423778"/>
    <lineage>
        <taxon>Bacteria</taxon>
        <taxon>Bacillati</taxon>
        <taxon>Bacillota</taxon>
        <taxon>Bacilli</taxon>
        <taxon>Lactobacillales</taxon>
        <taxon>Lactobacillaceae</taxon>
        <taxon>Paucilactobacillus</taxon>
    </lineage>
</organism>
<dbReference type="Gene3D" id="3.40.50.300">
    <property type="entry name" value="P-loop containing nucleotide triphosphate hydrolases"/>
    <property type="match status" value="1"/>
</dbReference>
<comment type="caution">
    <text evidence="4">The sequence shown here is derived from an EMBL/GenBank/DDBJ whole genome shotgun (WGS) entry which is preliminary data.</text>
</comment>
<dbReference type="InterPro" id="IPR003439">
    <property type="entry name" value="ABC_transporter-like_ATP-bd"/>
</dbReference>
<dbReference type="Proteomes" id="UP000051697">
    <property type="component" value="Unassembled WGS sequence"/>
</dbReference>
<dbReference type="InterPro" id="IPR003593">
    <property type="entry name" value="AAA+_ATPase"/>
</dbReference>
<reference evidence="4 5" key="1">
    <citation type="journal article" date="2015" name="Genome Announc.">
        <title>Expanding the biotechnology potential of lactobacilli through comparative genomics of 213 strains and associated genera.</title>
        <authorList>
            <person name="Sun Z."/>
            <person name="Harris H.M."/>
            <person name="McCann A."/>
            <person name="Guo C."/>
            <person name="Argimon S."/>
            <person name="Zhang W."/>
            <person name="Yang X."/>
            <person name="Jeffery I.B."/>
            <person name="Cooney J.C."/>
            <person name="Kagawa T.F."/>
            <person name="Liu W."/>
            <person name="Song Y."/>
            <person name="Salvetti E."/>
            <person name="Wrobel A."/>
            <person name="Rasinkangas P."/>
            <person name="Parkhill J."/>
            <person name="Rea M.C."/>
            <person name="O'Sullivan O."/>
            <person name="Ritari J."/>
            <person name="Douillard F.P."/>
            <person name="Paul Ross R."/>
            <person name="Yang R."/>
            <person name="Briner A.E."/>
            <person name="Felis G.E."/>
            <person name="de Vos W.M."/>
            <person name="Barrangou R."/>
            <person name="Klaenhammer T.R."/>
            <person name="Caufield P.W."/>
            <person name="Cui Y."/>
            <person name="Zhang H."/>
            <person name="O'Toole P.W."/>
        </authorList>
    </citation>
    <scope>NUCLEOTIDE SEQUENCE [LARGE SCALE GENOMIC DNA]</scope>
    <source>
        <strain evidence="4 5">DSM 15707</strain>
    </source>
</reference>
<dbReference type="PANTHER" id="PTHR43038:SF3">
    <property type="entry name" value="ABC TRANSPORTER G FAMILY MEMBER 20 ISOFORM X1"/>
    <property type="match status" value="1"/>
</dbReference>
<evidence type="ECO:0000256" key="1">
    <source>
        <dbReference type="ARBA" id="ARBA00022741"/>
    </source>
</evidence>
<dbReference type="SMART" id="SM00382">
    <property type="entry name" value="AAA"/>
    <property type="match status" value="1"/>
</dbReference>
<feature type="domain" description="ABC transporter" evidence="3">
    <location>
        <begin position="18"/>
        <end position="245"/>
    </location>
</feature>
<keyword evidence="1" id="KW-0547">Nucleotide-binding</keyword>
<evidence type="ECO:0000313" key="4">
    <source>
        <dbReference type="EMBL" id="KRL55643.1"/>
    </source>
</evidence>
<dbReference type="GO" id="GO:0016887">
    <property type="term" value="F:ATP hydrolysis activity"/>
    <property type="evidence" value="ECO:0007669"/>
    <property type="project" value="InterPro"/>
</dbReference>
<dbReference type="InterPro" id="IPR027417">
    <property type="entry name" value="P-loop_NTPase"/>
</dbReference>
<gene>
    <name evidence="4" type="ORF">FC70_GL001245</name>
</gene>
<name>A0A0R1RQM7_9LACO</name>
<protein>
    <submittedName>
        <fullName evidence="4">ABC-type multidrug transport system, ATPase component</fullName>
    </submittedName>
</protein>
<dbReference type="GO" id="GO:0005524">
    <property type="term" value="F:ATP binding"/>
    <property type="evidence" value="ECO:0007669"/>
    <property type="project" value="UniProtKB-KW"/>
</dbReference>
<dbReference type="PROSITE" id="PS00211">
    <property type="entry name" value="ABC_TRANSPORTER_1"/>
    <property type="match status" value="1"/>
</dbReference>
<dbReference type="EMBL" id="AZFE01000031">
    <property type="protein sequence ID" value="KRL55643.1"/>
    <property type="molecule type" value="Genomic_DNA"/>
</dbReference>
<dbReference type="STRING" id="1423778.FC70_GL001245"/>
<dbReference type="PANTHER" id="PTHR43038">
    <property type="entry name" value="ATP-BINDING CASSETTE, SUB-FAMILY H, MEMBER 1"/>
    <property type="match status" value="1"/>
</dbReference>
<dbReference type="CDD" id="cd03263">
    <property type="entry name" value="ABC_subfamily_A"/>
    <property type="match status" value="1"/>
</dbReference>
<proteinExistence type="predicted"/>
<dbReference type="PATRIC" id="fig|1423778.4.peg.1280"/>
<keyword evidence="2" id="KW-0067">ATP-binding</keyword>
<dbReference type="Pfam" id="PF00005">
    <property type="entry name" value="ABC_tran"/>
    <property type="match status" value="1"/>
</dbReference>
<dbReference type="InterPro" id="IPR017871">
    <property type="entry name" value="ABC_transporter-like_CS"/>
</dbReference>
<evidence type="ECO:0000259" key="3">
    <source>
        <dbReference type="PROSITE" id="PS50893"/>
    </source>
</evidence>
<evidence type="ECO:0000256" key="2">
    <source>
        <dbReference type="ARBA" id="ARBA00022840"/>
    </source>
</evidence>
<accession>A0A0R1RQM7</accession>
<keyword evidence="5" id="KW-1185">Reference proteome</keyword>